<accession>A0AAJ1EXL7</accession>
<comment type="caution">
    <text evidence="2">The sequence shown here is derived from an EMBL/GenBank/DDBJ whole genome shotgun (WGS) entry which is preliminary data.</text>
</comment>
<evidence type="ECO:0000313" key="2">
    <source>
        <dbReference type="EMBL" id="MCG4617545.1"/>
    </source>
</evidence>
<keyword evidence="1" id="KW-0472">Membrane</keyword>
<keyword evidence="1" id="KW-1133">Transmembrane helix</keyword>
<gene>
    <name evidence="2" type="ORF">L0M99_03400</name>
</gene>
<sequence>MRDPLDPPVWAKILLILAVAALIIIGLATMTAPTCDPVTKSAPVTSETWCRILHDTGSRLSCDWEDSTLPTRALEKYRTNPGITIETATINATKEGQK</sequence>
<feature type="transmembrane region" description="Helical" evidence="1">
    <location>
        <begin position="9"/>
        <end position="30"/>
    </location>
</feature>
<keyword evidence="1" id="KW-0812">Transmembrane</keyword>
<reference evidence="2" key="1">
    <citation type="submission" date="2022-01" db="EMBL/GenBank/DDBJ databases">
        <title>Collection of gut derived symbiotic bacterial strains cultured from healthy donors.</title>
        <authorList>
            <person name="Lin H."/>
            <person name="Kohout C."/>
            <person name="Waligurski E."/>
            <person name="Pamer E.G."/>
        </authorList>
    </citation>
    <scope>NUCLEOTIDE SEQUENCE</scope>
    <source>
        <strain evidence="2">DFI.7.46</strain>
    </source>
</reference>
<dbReference type="AlphaFoldDB" id="A0AAJ1EXL7"/>
<dbReference type="RefSeq" id="WP_238127775.1">
    <property type="nucleotide sequence ID" value="NZ_JAKNHJ010000005.1"/>
</dbReference>
<dbReference type="Proteomes" id="UP001200537">
    <property type="component" value="Unassembled WGS sequence"/>
</dbReference>
<evidence type="ECO:0000313" key="3">
    <source>
        <dbReference type="Proteomes" id="UP001200537"/>
    </source>
</evidence>
<organism evidence="2 3">
    <name type="scientific">Varibaculum cambriense</name>
    <dbReference type="NCBI Taxonomy" id="184870"/>
    <lineage>
        <taxon>Bacteria</taxon>
        <taxon>Bacillati</taxon>
        <taxon>Actinomycetota</taxon>
        <taxon>Actinomycetes</taxon>
        <taxon>Actinomycetales</taxon>
        <taxon>Actinomycetaceae</taxon>
        <taxon>Varibaculum</taxon>
    </lineage>
</organism>
<evidence type="ECO:0000256" key="1">
    <source>
        <dbReference type="SAM" id="Phobius"/>
    </source>
</evidence>
<name>A0AAJ1EXL7_9ACTO</name>
<proteinExistence type="predicted"/>
<protein>
    <submittedName>
        <fullName evidence="2">Uncharacterized protein</fullName>
    </submittedName>
</protein>
<dbReference type="EMBL" id="JAKNHJ010000005">
    <property type="protein sequence ID" value="MCG4617545.1"/>
    <property type="molecule type" value="Genomic_DNA"/>
</dbReference>